<keyword evidence="6" id="KW-0378">Hydrolase</keyword>
<dbReference type="SUPFAM" id="SSF57850">
    <property type="entry name" value="RING/U-box"/>
    <property type="match status" value="1"/>
</dbReference>
<evidence type="ECO:0000256" key="6">
    <source>
        <dbReference type="RuleBase" id="RU366025"/>
    </source>
</evidence>
<dbReference type="PROSITE" id="PS50235">
    <property type="entry name" value="USP_3"/>
    <property type="match status" value="1"/>
</dbReference>
<feature type="domain" description="UBP-type" evidence="8">
    <location>
        <begin position="1"/>
        <end position="112"/>
    </location>
</feature>
<dbReference type="PANTHER" id="PTHR21646:SF19">
    <property type="entry name" value="UBIQUITIN CARBOXYL-TERMINAL HYDROLASE 3"/>
    <property type="match status" value="1"/>
</dbReference>
<dbReference type="PANTHER" id="PTHR21646">
    <property type="entry name" value="UBIQUITIN CARBOXYL-TERMINAL HYDROLASE"/>
    <property type="match status" value="1"/>
</dbReference>
<feature type="domain" description="USP" evidence="7">
    <location>
        <begin position="154"/>
        <end position="484"/>
    </location>
</feature>
<keyword evidence="3 5" id="KW-0863">Zinc-finger</keyword>
<name>A0A7I8W8V5_9ANNE</name>
<evidence type="ECO:0000256" key="2">
    <source>
        <dbReference type="ARBA" id="ARBA00022723"/>
    </source>
</evidence>
<dbReference type="Pfam" id="PF00443">
    <property type="entry name" value="UCH"/>
    <property type="match status" value="1"/>
</dbReference>
<organism evidence="9 10">
    <name type="scientific">Dimorphilus gyrociliatus</name>
    <dbReference type="NCBI Taxonomy" id="2664684"/>
    <lineage>
        <taxon>Eukaryota</taxon>
        <taxon>Metazoa</taxon>
        <taxon>Spiralia</taxon>
        <taxon>Lophotrochozoa</taxon>
        <taxon>Annelida</taxon>
        <taxon>Polychaeta</taxon>
        <taxon>Polychaeta incertae sedis</taxon>
        <taxon>Dinophilidae</taxon>
        <taxon>Dimorphilus</taxon>
    </lineage>
</organism>
<dbReference type="InterPro" id="IPR018200">
    <property type="entry name" value="USP_CS"/>
</dbReference>
<protein>
    <recommendedName>
        <fullName evidence="6">Ubiquitin carboxyl-terminal hydrolase</fullName>
        <ecNumber evidence="6">3.4.19.12</ecNumber>
    </recommendedName>
</protein>
<comment type="catalytic activity">
    <reaction evidence="1 6">
        <text>Thiol-dependent hydrolysis of ester, thioester, amide, peptide and isopeptide bonds formed by the C-terminal Gly of ubiquitin (a 76-residue protein attached to proteins as an intracellular targeting signal).</text>
        <dbReference type="EC" id="3.4.19.12"/>
    </reaction>
</comment>
<dbReference type="InterPro" id="IPR001607">
    <property type="entry name" value="Znf_UBP"/>
</dbReference>
<comment type="similarity">
    <text evidence="6">Belongs to the peptidase C19 family.</text>
</comment>
<dbReference type="GO" id="GO:0016579">
    <property type="term" value="P:protein deubiquitination"/>
    <property type="evidence" value="ECO:0007669"/>
    <property type="project" value="InterPro"/>
</dbReference>
<evidence type="ECO:0000256" key="5">
    <source>
        <dbReference type="PROSITE-ProRule" id="PRU00502"/>
    </source>
</evidence>
<evidence type="ECO:0000313" key="10">
    <source>
        <dbReference type="Proteomes" id="UP000549394"/>
    </source>
</evidence>
<evidence type="ECO:0000256" key="1">
    <source>
        <dbReference type="ARBA" id="ARBA00000707"/>
    </source>
</evidence>
<dbReference type="OrthoDB" id="21192at2759"/>
<dbReference type="GO" id="GO:0006508">
    <property type="term" value="P:proteolysis"/>
    <property type="evidence" value="ECO:0007669"/>
    <property type="project" value="UniProtKB-KW"/>
</dbReference>
<keyword evidence="10" id="KW-1185">Reference proteome</keyword>
<keyword evidence="4" id="KW-0862">Zinc</keyword>
<sequence>MDCPHVGGMVKIASPPSRLDGDPNTWKCEGCDKDVYTSLCLCLTCGKLNCGRYDKGHAEEHFKKSSSEVTCAHCICMNVLDTSVHCYICNTFIYTDTHSHHVERLRRKLLKLKTTEEENSKENIGVCCKRKIAVTHNEPVKKPRSNQLCPLRRAGLKNLGNTCFMNSVLQCLNNLIFSSFIQSLPDIQVVKAMRLTRSKKSSDCIGDELLTDKLKKVLSEMDVKGKRTTVHTQELLSTVWRVVPRFCGYQQQDAHEFMRYLLDRIRGELQTYEIGKQNGVSSSSRNIVDDVFGGLLQSKVKCLNCCSLSNKFDPMLDISVDIPFNDDDTCDLKDCLRHFTENELLSENDQYYCEKCKSKQPSTKKLSIRRLPNVLCIHLKRFRVNANQRLKISKHVSFPLQELDMSELGLEEDTRATRSQQCGGTVYDLAGLIVHHGKSVSGGHYTAYVVEDDHWLHCNDAQVTCSDEETVKKSQAYVLFYSKTKIGSK</sequence>
<dbReference type="GO" id="GO:0004843">
    <property type="term" value="F:cysteine-type deubiquitinase activity"/>
    <property type="evidence" value="ECO:0007669"/>
    <property type="project" value="UniProtKB-UniRule"/>
</dbReference>
<dbReference type="InterPro" id="IPR013083">
    <property type="entry name" value="Znf_RING/FYVE/PHD"/>
</dbReference>
<dbReference type="InterPro" id="IPR028889">
    <property type="entry name" value="USP"/>
</dbReference>
<dbReference type="GO" id="GO:0008270">
    <property type="term" value="F:zinc ion binding"/>
    <property type="evidence" value="ECO:0007669"/>
    <property type="project" value="UniProtKB-KW"/>
</dbReference>
<dbReference type="InterPro" id="IPR001394">
    <property type="entry name" value="Peptidase_C19_UCH"/>
</dbReference>
<dbReference type="SMART" id="SM00290">
    <property type="entry name" value="ZnF_UBP"/>
    <property type="match status" value="1"/>
</dbReference>
<keyword evidence="6" id="KW-0788">Thiol protease</keyword>
<dbReference type="EC" id="3.4.19.12" evidence="6"/>
<dbReference type="InterPro" id="IPR038765">
    <property type="entry name" value="Papain-like_cys_pep_sf"/>
</dbReference>
<evidence type="ECO:0000256" key="3">
    <source>
        <dbReference type="ARBA" id="ARBA00022771"/>
    </source>
</evidence>
<keyword evidence="6" id="KW-0833">Ubl conjugation pathway</keyword>
<dbReference type="Gene3D" id="3.90.70.10">
    <property type="entry name" value="Cysteine proteinases"/>
    <property type="match status" value="1"/>
</dbReference>
<dbReference type="InterPro" id="IPR050185">
    <property type="entry name" value="Ub_carboxyl-term_hydrolase"/>
</dbReference>
<dbReference type="PROSITE" id="PS00973">
    <property type="entry name" value="USP_2"/>
    <property type="match status" value="1"/>
</dbReference>
<dbReference type="SUPFAM" id="SSF54001">
    <property type="entry name" value="Cysteine proteinases"/>
    <property type="match status" value="1"/>
</dbReference>
<evidence type="ECO:0000259" key="8">
    <source>
        <dbReference type="PROSITE" id="PS50271"/>
    </source>
</evidence>
<dbReference type="PROSITE" id="PS00972">
    <property type="entry name" value="USP_1"/>
    <property type="match status" value="1"/>
</dbReference>
<evidence type="ECO:0000256" key="4">
    <source>
        <dbReference type="ARBA" id="ARBA00022833"/>
    </source>
</evidence>
<accession>A0A7I8W8V5</accession>
<keyword evidence="6" id="KW-0645">Protease</keyword>
<gene>
    <name evidence="9" type="ORF">DGYR_LOCUS12084</name>
</gene>
<dbReference type="Proteomes" id="UP000549394">
    <property type="component" value="Unassembled WGS sequence"/>
</dbReference>
<reference evidence="9 10" key="1">
    <citation type="submission" date="2020-08" db="EMBL/GenBank/DDBJ databases">
        <authorList>
            <person name="Hejnol A."/>
        </authorList>
    </citation>
    <scope>NUCLEOTIDE SEQUENCE [LARGE SCALE GENOMIC DNA]</scope>
</reference>
<keyword evidence="2" id="KW-0479">Metal-binding</keyword>
<evidence type="ECO:0000313" key="9">
    <source>
        <dbReference type="EMBL" id="CAD5124549.1"/>
    </source>
</evidence>
<proteinExistence type="inferred from homology"/>
<dbReference type="PROSITE" id="PS50271">
    <property type="entry name" value="ZF_UBP"/>
    <property type="match status" value="1"/>
</dbReference>
<dbReference type="Pfam" id="PF02148">
    <property type="entry name" value="zf-UBP"/>
    <property type="match status" value="1"/>
</dbReference>
<dbReference type="EMBL" id="CAJFCJ010000021">
    <property type="protein sequence ID" value="CAD5124549.1"/>
    <property type="molecule type" value="Genomic_DNA"/>
</dbReference>
<comment type="caution">
    <text evidence="9">The sequence shown here is derived from an EMBL/GenBank/DDBJ whole genome shotgun (WGS) entry which is preliminary data.</text>
</comment>
<dbReference type="Gene3D" id="3.30.40.10">
    <property type="entry name" value="Zinc/RING finger domain, C3HC4 (zinc finger)"/>
    <property type="match status" value="1"/>
</dbReference>
<evidence type="ECO:0000259" key="7">
    <source>
        <dbReference type="PROSITE" id="PS50235"/>
    </source>
</evidence>
<dbReference type="AlphaFoldDB" id="A0A7I8W8V5"/>